<evidence type="ECO:0000256" key="6">
    <source>
        <dbReference type="ARBA" id="ARBA00023004"/>
    </source>
</evidence>
<feature type="domain" description="TonB-dependent receptor plug" evidence="15">
    <location>
        <begin position="55"/>
        <end position="165"/>
    </location>
</feature>
<dbReference type="GO" id="GO:0006826">
    <property type="term" value="P:iron ion transport"/>
    <property type="evidence" value="ECO:0007669"/>
    <property type="project" value="UniProtKB-KW"/>
</dbReference>
<dbReference type="AlphaFoldDB" id="A0A6I4IWS8"/>
<dbReference type="Pfam" id="PF00593">
    <property type="entry name" value="TonB_dep_Rec_b-barrel"/>
    <property type="match status" value="1"/>
</dbReference>
<dbReference type="RefSeq" id="WP_157025022.1">
    <property type="nucleotide sequence ID" value="NZ_WQMS01000001.1"/>
</dbReference>
<organism evidence="16 17">
    <name type="scientific">Sphingomonas horti</name>
    <dbReference type="NCBI Taxonomy" id="2682842"/>
    <lineage>
        <taxon>Bacteria</taxon>
        <taxon>Pseudomonadati</taxon>
        <taxon>Pseudomonadota</taxon>
        <taxon>Alphaproteobacteria</taxon>
        <taxon>Sphingomonadales</taxon>
        <taxon>Sphingomonadaceae</taxon>
        <taxon>Sphingomonas</taxon>
    </lineage>
</organism>
<dbReference type="EMBL" id="WQMS01000001">
    <property type="protein sequence ID" value="MVO76428.1"/>
    <property type="molecule type" value="Genomic_DNA"/>
</dbReference>
<evidence type="ECO:0000256" key="3">
    <source>
        <dbReference type="ARBA" id="ARBA00022452"/>
    </source>
</evidence>
<keyword evidence="3 11" id="KW-1134">Transmembrane beta strand</keyword>
<feature type="signal peptide" evidence="13">
    <location>
        <begin position="1"/>
        <end position="24"/>
    </location>
</feature>
<evidence type="ECO:0000259" key="14">
    <source>
        <dbReference type="Pfam" id="PF00593"/>
    </source>
</evidence>
<evidence type="ECO:0000256" key="11">
    <source>
        <dbReference type="PROSITE-ProRule" id="PRU01360"/>
    </source>
</evidence>
<sequence length="748" mass="78810">MNMVRILCSGTAMAAALMAAPATAQTAASAGAQSAAAANSEDIIVTAQKREQLLIDVPQSISVVSGAALEQQHANNFSDYLKLVPGLQLSQATPGQGRLLLRGINTGGVASTVSVYVDETPFGSSSGLVNGAILAGDFDTFDVARVEVLRGPQGTLYGASSLGGVLKFVTNAPQMDRLEVRGRATVEAVDGGDTSYAGNAVVNIPLGSTLAFRASGTYRKDGGFIDSIGTAGSDVEKNINDSRVYGGRASLLFAPSDALSVRLTAILQNIEADAPSTVEADAFSLKPLYGRLSQSQFVPQFTDIRYRIYNGTAEIDLGFASLTSSTSYSTQDETLRSDVTTNLSGLVAAVFGTPNELFLAQQTNDEKFTQELRLSNQSPLFDWLVGGYYTHEKGEIVQEYVPVVPGSFTRITTLPLLAQVSLHSKYEEIAGFANATLHLGERFDIDFGGRYSHNRQHANQVGDGALAGGPTNNVASSSENVFTYSVAPKVKFDDNVSVYVRVAKGFRPGGPNVLPPNAPAGTPATYDSDSVLSYEAGVKAQTPDNAFSIDFALYHIDWKHIQLFAVVNDFGVNTNGGSAKSDGAEFTVTVRPTAGLNLAINGAFTNARLTADSSPLVGGLKGDRLPFTPKFSGAVNGDYRWSLGGSTDAFVGGSVRLVGDQPGAFDATFRAANGRQREVPSYSVVDLRAGVDFGRFALEAYVKNLGNSHGITSTSAVKANGFDIYPNGAIGTGIIRPRTIGLSFTAQY</sequence>
<proteinExistence type="inferred from homology"/>
<dbReference type="InterPro" id="IPR012910">
    <property type="entry name" value="Plug_dom"/>
</dbReference>
<feature type="domain" description="TonB-dependent receptor-like beta-barrel" evidence="14">
    <location>
        <begin position="296"/>
        <end position="705"/>
    </location>
</feature>
<evidence type="ECO:0000256" key="9">
    <source>
        <dbReference type="ARBA" id="ARBA00023136"/>
    </source>
</evidence>
<keyword evidence="5 11" id="KW-0812">Transmembrane</keyword>
<evidence type="ECO:0000256" key="10">
    <source>
        <dbReference type="ARBA" id="ARBA00023237"/>
    </source>
</evidence>
<evidence type="ECO:0000256" key="13">
    <source>
        <dbReference type="SAM" id="SignalP"/>
    </source>
</evidence>
<dbReference type="CDD" id="cd01347">
    <property type="entry name" value="ligand_gated_channel"/>
    <property type="match status" value="1"/>
</dbReference>
<keyword evidence="10 11" id="KW-0998">Cell outer membrane</keyword>
<evidence type="ECO:0000313" key="17">
    <source>
        <dbReference type="Proteomes" id="UP000441389"/>
    </source>
</evidence>
<evidence type="ECO:0000313" key="16">
    <source>
        <dbReference type="EMBL" id="MVO76428.1"/>
    </source>
</evidence>
<comment type="caution">
    <text evidence="16">The sequence shown here is derived from an EMBL/GenBank/DDBJ whole genome shotgun (WGS) entry which is preliminary data.</text>
</comment>
<evidence type="ECO:0000256" key="5">
    <source>
        <dbReference type="ARBA" id="ARBA00022692"/>
    </source>
</evidence>
<gene>
    <name evidence="16" type="ORF">GON01_00540</name>
</gene>
<dbReference type="Proteomes" id="UP000441389">
    <property type="component" value="Unassembled WGS sequence"/>
</dbReference>
<evidence type="ECO:0000256" key="4">
    <source>
        <dbReference type="ARBA" id="ARBA00022496"/>
    </source>
</evidence>
<dbReference type="Pfam" id="PF07715">
    <property type="entry name" value="Plug"/>
    <property type="match status" value="1"/>
</dbReference>
<evidence type="ECO:0000256" key="1">
    <source>
        <dbReference type="ARBA" id="ARBA00004571"/>
    </source>
</evidence>
<protein>
    <submittedName>
        <fullName evidence="16">TonB-dependent receptor plug domain-containing protein</fullName>
    </submittedName>
</protein>
<keyword evidence="13" id="KW-0732">Signal</keyword>
<keyword evidence="8 12" id="KW-0798">TonB box</keyword>
<accession>A0A6I4IWS8</accession>
<keyword evidence="2 11" id="KW-0813">Transport</keyword>
<evidence type="ECO:0000256" key="8">
    <source>
        <dbReference type="ARBA" id="ARBA00023077"/>
    </source>
</evidence>
<dbReference type="InterPro" id="IPR000531">
    <property type="entry name" value="Beta-barrel_TonB"/>
</dbReference>
<evidence type="ECO:0000256" key="7">
    <source>
        <dbReference type="ARBA" id="ARBA00023065"/>
    </source>
</evidence>
<dbReference type="PANTHER" id="PTHR32552:SF81">
    <property type="entry name" value="TONB-DEPENDENT OUTER MEMBRANE RECEPTOR"/>
    <property type="match status" value="1"/>
</dbReference>
<dbReference type="InterPro" id="IPR036942">
    <property type="entry name" value="Beta-barrel_TonB_sf"/>
</dbReference>
<name>A0A6I4IWS8_9SPHN</name>
<evidence type="ECO:0000259" key="15">
    <source>
        <dbReference type="Pfam" id="PF07715"/>
    </source>
</evidence>
<comment type="subcellular location">
    <subcellularLocation>
        <location evidence="1 11">Cell outer membrane</location>
        <topology evidence="1 11">Multi-pass membrane protein</topology>
    </subcellularLocation>
</comment>
<evidence type="ECO:0000256" key="12">
    <source>
        <dbReference type="RuleBase" id="RU003357"/>
    </source>
</evidence>
<keyword evidence="16" id="KW-0675">Receptor</keyword>
<dbReference type="SUPFAM" id="SSF56935">
    <property type="entry name" value="Porins"/>
    <property type="match status" value="1"/>
</dbReference>
<evidence type="ECO:0000256" key="2">
    <source>
        <dbReference type="ARBA" id="ARBA00022448"/>
    </source>
</evidence>
<keyword evidence="9 11" id="KW-0472">Membrane</keyword>
<dbReference type="InterPro" id="IPR039426">
    <property type="entry name" value="TonB-dep_rcpt-like"/>
</dbReference>
<feature type="chain" id="PRO_5026330475" evidence="13">
    <location>
        <begin position="25"/>
        <end position="748"/>
    </location>
</feature>
<keyword evidence="6" id="KW-0408">Iron</keyword>
<dbReference type="GO" id="GO:0009279">
    <property type="term" value="C:cell outer membrane"/>
    <property type="evidence" value="ECO:0007669"/>
    <property type="project" value="UniProtKB-SubCell"/>
</dbReference>
<keyword evidence="7" id="KW-0406">Ion transport</keyword>
<keyword evidence="4" id="KW-0410">Iron transport</keyword>
<dbReference type="PROSITE" id="PS52016">
    <property type="entry name" value="TONB_DEPENDENT_REC_3"/>
    <property type="match status" value="1"/>
</dbReference>
<dbReference type="Gene3D" id="2.40.170.20">
    <property type="entry name" value="TonB-dependent receptor, beta-barrel domain"/>
    <property type="match status" value="1"/>
</dbReference>
<reference evidence="16 17" key="1">
    <citation type="submission" date="2019-12" db="EMBL/GenBank/DDBJ databases">
        <authorList>
            <person name="Huq M.A."/>
        </authorList>
    </citation>
    <scope>NUCLEOTIDE SEQUENCE [LARGE SCALE GENOMIC DNA]</scope>
    <source>
        <strain evidence="16 17">MAH-20</strain>
    </source>
</reference>
<comment type="similarity">
    <text evidence="11 12">Belongs to the TonB-dependent receptor family.</text>
</comment>
<dbReference type="PANTHER" id="PTHR32552">
    <property type="entry name" value="FERRICHROME IRON RECEPTOR-RELATED"/>
    <property type="match status" value="1"/>
</dbReference>
<keyword evidence="17" id="KW-1185">Reference proteome</keyword>